<evidence type="ECO:0000256" key="3">
    <source>
        <dbReference type="ARBA" id="ARBA00022475"/>
    </source>
</evidence>
<feature type="compositionally biased region" description="Basic and acidic residues" evidence="10">
    <location>
        <begin position="80"/>
        <end position="92"/>
    </location>
</feature>
<dbReference type="GO" id="GO:0004993">
    <property type="term" value="F:G protein-coupled serotonin receptor activity"/>
    <property type="evidence" value="ECO:0007669"/>
    <property type="project" value="TreeGrafter"/>
</dbReference>
<evidence type="ECO:0000256" key="5">
    <source>
        <dbReference type="ARBA" id="ARBA00022989"/>
    </source>
</evidence>
<organism evidence="12 13">
    <name type="scientific">Diaphorina citri</name>
    <name type="common">Asian citrus psyllid</name>
    <dbReference type="NCBI Taxonomy" id="121845"/>
    <lineage>
        <taxon>Eukaryota</taxon>
        <taxon>Metazoa</taxon>
        <taxon>Ecdysozoa</taxon>
        <taxon>Arthropoda</taxon>
        <taxon>Hexapoda</taxon>
        <taxon>Insecta</taxon>
        <taxon>Pterygota</taxon>
        <taxon>Neoptera</taxon>
        <taxon>Paraneoptera</taxon>
        <taxon>Hemiptera</taxon>
        <taxon>Sternorrhyncha</taxon>
        <taxon>Psylloidea</taxon>
        <taxon>Psyllidae</taxon>
        <taxon>Diaphorininae</taxon>
        <taxon>Diaphorina</taxon>
    </lineage>
</organism>
<dbReference type="GO" id="GO:0007187">
    <property type="term" value="P:G protein-coupled receptor signaling pathway, coupled to cyclic nucleotide second messenger"/>
    <property type="evidence" value="ECO:0007669"/>
    <property type="project" value="TreeGrafter"/>
</dbReference>
<keyword evidence="9" id="KW-0807">Transducer</keyword>
<dbReference type="Pfam" id="PF00001">
    <property type="entry name" value="7tm_1"/>
    <property type="match status" value="1"/>
</dbReference>
<evidence type="ECO:0000256" key="8">
    <source>
        <dbReference type="ARBA" id="ARBA00023170"/>
    </source>
</evidence>
<evidence type="ECO:0000256" key="7">
    <source>
        <dbReference type="ARBA" id="ARBA00023136"/>
    </source>
</evidence>
<evidence type="ECO:0000313" key="13">
    <source>
        <dbReference type="RefSeq" id="XP_017301947.1"/>
    </source>
</evidence>
<sequence>MLRTSLETFNILITLICHLEQRPYDLKTNEYKYQLDCVEHSNRKVEPGDNLDANSNVNNTTGSAWNENANAHTNGSVPNDKGESSRENHSINERTVSPIDDKSVDIGSETKVGTDSNVTERVLDEKGDAKIAKITQTDLTTDSSSATAVDGIQDVKEPGNAGDGLGETINETSSSSTEQSTSTNKSSTLGPGTDVTPDTTSITSPDPDQTPPPKSIATPNLQPLLMNQFHAKLESSSPNEVKYTCSNATCDANNTMDPLSRLVLLHNLTGVEEILVRNINLEAPYDFGYIECELQPLGDALKGPFALGKSLERSFALWERSLRKIKDLPKDQRYWPLSVSWCNVYLTSDVLACSCSIMHMCCISLGRYLGIRNPLKTRHTYSTKKLVGIKIFIVWCLSLSVGGSITLL</sequence>
<dbReference type="GO" id="GO:0051378">
    <property type="term" value="F:serotonin binding"/>
    <property type="evidence" value="ECO:0007669"/>
    <property type="project" value="TreeGrafter"/>
</dbReference>
<evidence type="ECO:0000256" key="4">
    <source>
        <dbReference type="ARBA" id="ARBA00022692"/>
    </source>
</evidence>
<dbReference type="PANTHER" id="PTHR24247">
    <property type="entry name" value="5-HYDROXYTRYPTAMINE RECEPTOR"/>
    <property type="match status" value="1"/>
</dbReference>
<keyword evidence="5" id="KW-1133">Transmembrane helix</keyword>
<comment type="subcellular location">
    <subcellularLocation>
        <location evidence="1">Cell membrane</location>
        <topology evidence="1">Multi-pass membrane protein</topology>
    </subcellularLocation>
</comment>
<dbReference type="PANTHER" id="PTHR24247:SF228">
    <property type="entry name" value="5-HYDROXYTRYPTAMINE (SEROTONIN) RECEPTOR 2A, ISOFORM B"/>
    <property type="match status" value="1"/>
</dbReference>
<dbReference type="InterPro" id="IPR017452">
    <property type="entry name" value="GPCR_Rhodpsn_7TM"/>
</dbReference>
<evidence type="ECO:0000256" key="6">
    <source>
        <dbReference type="ARBA" id="ARBA00023040"/>
    </source>
</evidence>
<dbReference type="KEGG" id="dci:103515006"/>
<evidence type="ECO:0000256" key="1">
    <source>
        <dbReference type="ARBA" id="ARBA00004651"/>
    </source>
</evidence>
<dbReference type="GO" id="GO:0007268">
    <property type="term" value="P:chemical synaptic transmission"/>
    <property type="evidence" value="ECO:0007669"/>
    <property type="project" value="TreeGrafter"/>
</dbReference>
<keyword evidence="12" id="KW-1185">Reference proteome</keyword>
<dbReference type="GO" id="GO:0030594">
    <property type="term" value="F:neurotransmitter receptor activity"/>
    <property type="evidence" value="ECO:0007669"/>
    <property type="project" value="TreeGrafter"/>
</dbReference>
<keyword evidence="3" id="KW-1003">Cell membrane</keyword>
<accession>A0A1S4EIN6</accession>
<evidence type="ECO:0000256" key="2">
    <source>
        <dbReference type="ARBA" id="ARBA00010663"/>
    </source>
</evidence>
<dbReference type="Proteomes" id="UP000079169">
    <property type="component" value="Unplaced"/>
</dbReference>
<comment type="similarity">
    <text evidence="2">Belongs to the G-protein coupled receptor 1 family.</text>
</comment>
<dbReference type="PROSITE" id="PS50262">
    <property type="entry name" value="G_PROTEIN_RECEP_F1_2"/>
    <property type="match status" value="1"/>
</dbReference>
<dbReference type="RefSeq" id="XP_017301947.1">
    <property type="nucleotide sequence ID" value="XM_017446458.2"/>
</dbReference>
<evidence type="ECO:0000256" key="10">
    <source>
        <dbReference type="SAM" id="MobiDB-lite"/>
    </source>
</evidence>
<dbReference type="SUPFAM" id="SSF81321">
    <property type="entry name" value="Family A G protein-coupled receptor-like"/>
    <property type="match status" value="1"/>
</dbReference>
<feature type="non-terminal residue" evidence="13">
    <location>
        <position position="408"/>
    </location>
</feature>
<dbReference type="InterPro" id="IPR000276">
    <property type="entry name" value="GPCR_Rhodpsn"/>
</dbReference>
<feature type="compositionally biased region" description="Low complexity" evidence="10">
    <location>
        <begin position="167"/>
        <end position="207"/>
    </location>
</feature>
<keyword evidence="8" id="KW-0675">Receptor</keyword>
<proteinExistence type="inferred from homology"/>
<feature type="region of interest" description="Disordered" evidence="10">
    <location>
        <begin position="46"/>
        <end position="120"/>
    </location>
</feature>
<evidence type="ECO:0000313" key="12">
    <source>
        <dbReference type="Proteomes" id="UP000079169"/>
    </source>
</evidence>
<dbReference type="GeneID" id="103515006"/>
<reference evidence="13" key="1">
    <citation type="submission" date="2025-08" db="UniProtKB">
        <authorList>
            <consortium name="RefSeq"/>
        </authorList>
    </citation>
    <scope>IDENTIFICATION</scope>
</reference>
<feature type="region of interest" description="Disordered" evidence="10">
    <location>
        <begin position="139"/>
        <end position="220"/>
    </location>
</feature>
<evidence type="ECO:0000256" key="9">
    <source>
        <dbReference type="ARBA" id="ARBA00023224"/>
    </source>
</evidence>
<protein>
    <submittedName>
        <fullName evidence="13">Dopamine receptor 1-like</fullName>
    </submittedName>
</protein>
<dbReference type="GO" id="GO:0045202">
    <property type="term" value="C:synapse"/>
    <property type="evidence" value="ECO:0007669"/>
    <property type="project" value="GOC"/>
</dbReference>
<feature type="compositionally biased region" description="Low complexity" evidence="10">
    <location>
        <begin position="139"/>
        <end position="150"/>
    </location>
</feature>
<dbReference type="GO" id="GO:0005886">
    <property type="term" value="C:plasma membrane"/>
    <property type="evidence" value="ECO:0007669"/>
    <property type="project" value="UniProtKB-SubCell"/>
</dbReference>
<keyword evidence="7" id="KW-0472">Membrane</keyword>
<dbReference type="GO" id="GO:0030425">
    <property type="term" value="C:dendrite"/>
    <property type="evidence" value="ECO:0007669"/>
    <property type="project" value="TreeGrafter"/>
</dbReference>
<name>A0A1S4EIN6_DIACI</name>
<dbReference type="GO" id="GO:0007210">
    <property type="term" value="P:serotonin receptor signaling pathway"/>
    <property type="evidence" value="ECO:0007669"/>
    <property type="project" value="TreeGrafter"/>
</dbReference>
<dbReference type="PaxDb" id="121845-A0A1S4EIN6"/>
<keyword evidence="4" id="KW-0812">Transmembrane</keyword>
<gene>
    <name evidence="13" type="primary">LOC103515006</name>
</gene>
<dbReference type="STRING" id="121845.A0A1S4EIN6"/>
<evidence type="ECO:0000259" key="11">
    <source>
        <dbReference type="PROSITE" id="PS50262"/>
    </source>
</evidence>
<feature type="compositionally biased region" description="Polar residues" evidence="10">
    <location>
        <begin position="52"/>
        <end position="77"/>
    </location>
</feature>
<keyword evidence="6" id="KW-0297">G-protein coupled receptor</keyword>
<dbReference type="Gene3D" id="1.20.1070.10">
    <property type="entry name" value="Rhodopsin 7-helix transmembrane proteins"/>
    <property type="match status" value="1"/>
</dbReference>
<dbReference type="AlphaFoldDB" id="A0A1S4EIN6"/>
<feature type="domain" description="G-protein coupled receptors family 1 profile" evidence="11">
    <location>
        <begin position="335"/>
        <end position="408"/>
    </location>
</feature>